<gene>
    <name evidence="1" type="ORF">CASFOL_000712</name>
</gene>
<proteinExistence type="predicted"/>
<sequence>MTNLRTTVIHKRVFLPTFFRGSFLKTCQTLGAFSIVFPENVNMGIFKHTQELKLRVAAKRMFKALVTDIDNIPLPAAIKSIDTLQGDGKSRTTIR</sequence>
<dbReference type="Gene3D" id="3.30.530.20">
    <property type="match status" value="1"/>
</dbReference>
<dbReference type="EMBL" id="JAVIJP010000002">
    <property type="protein sequence ID" value="KAL3654926.1"/>
    <property type="molecule type" value="Genomic_DNA"/>
</dbReference>
<protein>
    <submittedName>
        <fullName evidence="1">Uncharacterized protein</fullName>
    </submittedName>
</protein>
<dbReference type="InterPro" id="IPR023393">
    <property type="entry name" value="START-like_dom_sf"/>
</dbReference>
<reference evidence="2" key="1">
    <citation type="journal article" date="2024" name="IScience">
        <title>Strigolactones Initiate the Formation of Haustorium-like Structures in Castilleja.</title>
        <authorList>
            <person name="Buerger M."/>
            <person name="Peterson D."/>
            <person name="Chory J."/>
        </authorList>
    </citation>
    <scope>NUCLEOTIDE SEQUENCE [LARGE SCALE GENOMIC DNA]</scope>
</reference>
<evidence type="ECO:0000313" key="1">
    <source>
        <dbReference type="EMBL" id="KAL3654926.1"/>
    </source>
</evidence>
<name>A0ABD3ENR8_9LAMI</name>
<accession>A0ABD3ENR8</accession>
<dbReference type="Proteomes" id="UP001632038">
    <property type="component" value="Unassembled WGS sequence"/>
</dbReference>
<keyword evidence="2" id="KW-1185">Reference proteome</keyword>
<dbReference type="AlphaFoldDB" id="A0ABD3ENR8"/>
<evidence type="ECO:0000313" key="2">
    <source>
        <dbReference type="Proteomes" id="UP001632038"/>
    </source>
</evidence>
<organism evidence="1 2">
    <name type="scientific">Castilleja foliolosa</name>
    <dbReference type="NCBI Taxonomy" id="1961234"/>
    <lineage>
        <taxon>Eukaryota</taxon>
        <taxon>Viridiplantae</taxon>
        <taxon>Streptophyta</taxon>
        <taxon>Embryophyta</taxon>
        <taxon>Tracheophyta</taxon>
        <taxon>Spermatophyta</taxon>
        <taxon>Magnoliopsida</taxon>
        <taxon>eudicotyledons</taxon>
        <taxon>Gunneridae</taxon>
        <taxon>Pentapetalae</taxon>
        <taxon>asterids</taxon>
        <taxon>lamiids</taxon>
        <taxon>Lamiales</taxon>
        <taxon>Orobanchaceae</taxon>
        <taxon>Pedicularideae</taxon>
        <taxon>Castillejinae</taxon>
        <taxon>Castilleja</taxon>
    </lineage>
</organism>
<comment type="caution">
    <text evidence="1">The sequence shown here is derived from an EMBL/GenBank/DDBJ whole genome shotgun (WGS) entry which is preliminary data.</text>
</comment>